<accession>A0A2C6JD15</accession>
<gene>
    <name evidence="2" type="ORF">CSUI_010155</name>
</gene>
<dbReference type="AlphaFoldDB" id="A0A2C6JD15"/>
<feature type="region of interest" description="Disordered" evidence="1">
    <location>
        <begin position="8"/>
        <end position="43"/>
    </location>
</feature>
<evidence type="ECO:0000313" key="3">
    <source>
        <dbReference type="Proteomes" id="UP000221165"/>
    </source>
</evidence>
<feature type="region of interest" description="Disordered" evidence="1">
    <location>
        <begin position="186"/>
        <end position="215"/>
    </location>
</feature>
<proteinExistence type="predicted"/>
<sequence length="215" mass="23743">MALFSCCSCDPETEEETQVNVEGERPQSDSSNEGFPLTPEQKQKEKERLQALVKAFAKSAVGGTSCYFIDVASQQKIAASYMLDKSLKTFTVLFPNGVEHSFSLSSLQDVYSYEDLLHAQSTASLTQEPGIANLGDEEKRRLVMLEYLDASHRRLNRLFLMEVGGDDMRDRFLTCMRILKLYSLTPSHTNPNSSNGNSSNANPTGSVPSSSSNHA</sequence>
<organism evidence="2 3">
    <name type="scientific">Cystoisospora suis</name>
    <dbReference type="NCBI Taxonomy" id="483139"/>
    <lineage>
        <taxon>Eukaryota</taxon>
        <taxon>Sar</taxon>
        <taxon>Alveolata</taxon>
        <taxon>Apicomplexa</taxon>
        <taxon>Conoidasida</taxon>
        <taxon>Coccidia</taxon>
        <taxon>Eucoccidiorida</taxon>
        <taxon>Eimeriorina</taxon>
        <taxon>Sarcocystidae</taxon>
        <taxon>Cystoisospora</taxon>
    </lineage>
</organism>
<comment type="caution">
    <text evidence="2">The sequence shown here is derived from an EMBL/GenBank/DDBJ whole genome shotgun (WGS) entry which is preliminary data.</text>
</comment>
<dbReference type="EMBL" id="MIGC01006745">
    <property type="protein sequence ID" value="PHJ16031.1"/>
    <property type="molecule type" value="Genomic_DNA"/>
</dbReference>
<name>A0A2C6JD15_9APIC</name>
<dbReference type="RefSeq" id="XP_067917763.1">
    <property type="nucleotide sequence ID" value="XM_068070260.1"/>
</dbReference>
<evidence type="ECO:0000256" key="1">
    <source>
        <dbReference type="SAM" id="MobiDB-lite"/>
    </source>
</evidence>
<protein>
    <submittedName>
        <fullName evidence="2">Uncharacterized protein</fullName>
    </submittedName>
</protein>
<dbReference type="VEuPathDB" id="ToxoDB:CSUI_010155"/>
<dbReference type="Proteomes" id="UP000221165">
    <property type="component" value="Unassembled WGS sequence"/>
</dbReference>
<evidence type="ECO:0000313" key="2">
    <source>
        <dbReference type="EMBL" id="PHJ16031.1"/>
    </source>
</evidence>
<keyword evidence="3" id="KW-1185">Reference proteome</keyword>
<dbReference type="GeneID" id="94433471"/>
<feature type="compositionally biased region" description="Low complexity" evidence="1">
    <location>
        <begin position="186"/>
        <end position="206"/>
    </location>
</feature>
<dbReference type="OrthoDB" id="354357at2759"/>
<reference evidence="2 3" key="1">
    <citation type="journal article" date="2017" name="Int. J. Parasitol.">
        <title>The genome of the protozoan parasite Cystoisospora suis and a reverse vaccinology approach to identify vaccine candidates.</title>
        <authorList>
            <person name="Palmieri N."/>
            <person name="Shrestha A."/>
            <person name="Ruttkowski B."/>
            <person name="Beck T."/>
            <person name="Vogl C."/>
            <person name="Tomley F."/>
            <person name="Blake D.P."/>
            <person name="Joachim A."/>
        </authorList>
    </citation>
    <scope>NUCLEOTIDE SEQUENCE [LARGE SCALE GENOMIC DNA]</scope>
    <source>
        <strain evidence="2 3">Wien I</strain>
    </source>
</reference>